<organism evidence="2 3">
    <name type="scientific">Carya illinoinensis</name>
    <name type="common">Pecan</name>
    <dbReference type="NCBI Taxonomy" id="32201"/>
    <lineage>
        <taxon>Eukaryota</taxon>
        <taxon>Viridiplantae</taxon>
        <taxon>Streptophyta</taxon>
        <taxon>Embryophyta</taxon>
        <taxon>Tracheophyta</taxon>
        <taxon>Spermatophyta</taxon>
        <taxon>Magnoliopsida</taxon>
        <taxon>eudicotyledons</taxon>
        <taxon>Gunneridae</taxon>
        <taxon>Pentapetalae</taxon>
        <taxon>rosids</taxon>
        <taxon>fabids</taxon>
        <taxon>Fagales</taxon>
        <taxon>Juglandaceae</taxon>
        <taxon>Carya</taxon>
    </lineage>
</organism>
<evidence type="ECO:0000313" key="3">
    <source>
        <dbReference type="Proteomes" id="UP000811609"/>
    </source>
</evidence>
<dbReference type="AlphaFoldDB" id="A0A8T1Q336"/>
<dbReference type="InterPro" id="IPR045888">
    <property type="entry name" value="Erv"/>
</dbReference>
<keyword evidence="3" id="KW-1185">Reference proteome</keyword>
<dbReference type="InterPro" id="IPR012936">
    <property type="entry name" value="Erv_C"/>
</dbReference>
<dbReference type="GO" id="GO:0030134">
    <property type="term" value="C:COPII-coated ER to Golgi transport vesicle"/>
    <property type="evidence" value="ECO:0007669"/>
    <property type="project" value="TreeGrafter"/>
</dbReference>
<dbReference type="PANTHER" id="PTHR10984:SF82">
    <property type="entry name" value="ENDOPLASMIC RETICULUM VESICLE TRANSPORTER PROTEIN"/>
    <property type="match status" value="1"/>
</dbReference>
<gene>
    <name evidence="2" type="ORF">CIPAW_07G146000</name>
</gene>
<dbReference type="PANTHER" id="PTHR10984">
    <property type="entry name" value="ENDOPLASMIC RETICULUM-GOLGI INTERMEDIATE COMPARTMENT PROTEIN"/>
    <property type="match status" value="1"/>
</dbReference>
<sequence>MNTLVLIVQDVLYIIPITCDNQCKREGFLQRIKDEEGEGCNIYGFLEVNKVAGRHHFAPGKSFHQSGVHVHDLLASQKDSFNISHKINRVTFGDYFPGVVNPLDGVQWTHSTIQMGSLTWEPSKYMK</sequence>
<name>A0A8T1Q336_CARIL</name>
<reference evidence="2" key="1">
    <citation type="submission" date="2020-12" db="EMBL/GenBank/DDBJ databases">
        <title>WGS assembly of Carya illinoinensis cv. Pawnee.</title>
        <authorList>
            <person name="Platts A."/>
            <person name="Shu S."/>
            <person name="Wright S."/>
            <person name="Barry K."/>
            <person name="Edger P."/>
            <person name="Pires J.C."/>
            <person name="Schmutz J."/>
        </authorList>
    </citation>
    <scope>NUCLEOTIDE SEQUENCE</scope>
    <source>
        <tissue evidence="2">Leaf</tissue>
    </source>
</reference>
<dbReference type="Pfam" id="PF07970">
    <property type="entry name" value="COPIIcoated_ERV"/>
    <property type="match status" value="1"/>
</dbReference>
<evidence type="ECO:0000313" key="2">
    <source>
        <dbReference type="EMBL" id="KAG6648413.1"/>
    </source>
</evidence>
<dbReference type="Proteomes" id="UP000811609">
    <property type="component" value="Chromosome 7"/>
</dbReference>
<proteinExistence type="predicted"/>
<dbReference type="EMBL" id="CM031815">
    <property type="protein sequence ID" value="KAG6648413.1"/>
    <property type="molecule type" value="Genomic_DNA"/>
</dbReference>
<feature type="domain" description="Endoplasmic reticulum vesicle transporter C-terminal" evidence="1">
    <location>
        <begin position="21"/>
        <end position="111"/>
    </location>
</feature>
<accession>A0A8T1Q336</accession>
<protein>
    <recommendedName>
        <fullName evidence="1">Endoplasmic reticulum vesicle transporter C-terminal domain-containing protein</fullName>
    </recommendedName>
</protein>
<dbReference type="GO" id="GO:0005783">
    <property type="term" value="C:endoplasmic reticulum"/>
    <property type="evidence" value="ECO:0007669"/>
    <property type="project" value="TreeGrafter"/>
</dbReference>
<evidence type="ECO:0000259" key="1">
    <source>
        <dbReference type="Pfam" id="PF07970"/>
    </source>
</evidence>
<comment type="caution">
    <text evidence="2">The sequence shown here is derived from an EMBL/GenBank/DDBJ whole genome shotgun (WGS) entry which is preliminary data.</text>
</comment>